<gene>
    <name evidence="2" type="ORF">C480_21709</name>
</gene>
<evidence type="ECO:0000313" key="2">
    <source>
        <dbReference type="EMBL" id="ELY97761.1"/>
    </source>
</evidence>
<dbReference type="EMBL" id="AOIP01000064">
    <property type="protein sequence ID" value="ELY97761.1"/>
    <property type="molecule type" value="Genomic_DNA"/>
</dbReference>
<keyword evidence="1" id="KW-0812">Transmembrane</keyword>
<keyword evidence="1" id="KW-0472">Membrane</keyword>
<comment type="caution">
    <text evidence="2">The sequence shown here is derived from an EMBL/GenBank/DDBJ whole genome shotgun (WGS) entry which is preliminary data.</text>
</comment>
<sequence length="101" mass="11677">MMPYQFEVPVAHRRLQFVRGQLAWMLALVIALSAVSLFSYELFFVGSLLGFLLIVELTAPVTVRPRWRRRLTWVVLVGFVAFILAVGYRFVEVLPPEVIPW</sequence>
<feature type="transmembrane region" description="Helical" evidence="1">
    <location>
        <begin position="70"/>
        <end position="91"/>
    </location>
</feature>
<reference evidence="2 3" key="1">
    <citation type="journal article" date="2014" name="PLoS Genet.">
        <title>Phylogenetically driven sequencing of extremely halophilic archaea reveals strategies for static and dynamic osmo-response.</title>
        <authorList>
            <person name="Becker E.A."/>
            <person name="Seitzer P.M."/>
            <person name="Tritt A."/>
            <person name="Larsen D."/>
            <person name="Krusor M."/>
            <person name="Yao A.I."/>
            <person name="Wu D."/>
            <person name="Madern D."/>
            <person name="Eisen J.A."/>
            <person name="Darling A.E."/>
            <person name="Facciotti M.T."/>
        </authorList>
    </citation>
    <scope>NUCLEOTIDE SEQUENCE [LARGE SCALE GENOMIC DNA]</scope>
    <source>
        <strain evidence="2 3">DSM 13077</strain>
    </source>
</reference>
<evidence type="ECO:0000313" key="3">
    <source>
        <dbReference type="Proteomes" id="UP000011591"/>
    </source>
</evidence>
<feature type="transmembrane region" description="Helical" evidence="1">
    <location>
        <begin position="21"/>
        <end position="38"/>
    </location>
</feature>
<accession>M0AHB1</accession>
<keyword evidence="1" id="KW-1133">Transmembrane helix</keyword>
<proteinExistence type="predicted"/>
<dbReference type="PATRIC" id="fig|1227491.4.peg.4366"/>
<dbReference type="AlphaFoldDB" id="M0AHB1"/>
<organism evidence="2 3">
    <name type="scientific">Natrialba aegyptia DSM 13077</name>
    <dbReference type="NCBI Taxonomy" id="1227491"/>
    <lineage>
        <taxon>Archaea</taxon>
        <taxon>Methanobacteriati</taxon>
        <taxon>Methanobacteriota</taxon>
        <taxon>Stenosarchaea group</taxon>
        <taxon>Halobacteria</taxon>
        <taxon>Halobacteriales</taxon>
        <taxon>Natrialbaceae</taxon>
        <taxon>Natrialba</taxon>
    </lineage>
</organism>
<evidence type="ECO:0000256" key="1">
    <source>
        <dbReference type="SAM" id="Phobius"/>
    </source>
</evidence>
<dbReference type="Pfam" id="PF26161">
    <property type="entry name" value="DUF8044"/>
    <property type="match status" value="1"/>
</dbReference>
<dbReference type="RefSeq" id="WP_006667710.1">
    <property type="nucleotide sequence ID" value="NZ_AOIP01000064.1"/>
</dbReference>
<protein>
    <submittedName>
        <fullName evidence="2">Uncharacterized protein</fullName>
    </submittedName>
</protein>
<dbReference type="Proteomes" id="UP000011591">
    <property type="component" value="Unassembled WGS sequence"/>
</dbReference>
<dbReference type="InterPro" id="IPR058357">
    <property type="entry name" value="DUF8044"/>
</dbReference>
<keyword evidence="3" id="KW-1185">Reference proteome</keyword>
<name>M0AHB1_9EURY</name>
<feature type="transmembrane region" description="Helical" evidence="1">
    <location>
        <begin position="44"/>
        <end position="63"/>
    </location>
</feature>